<evidence type="ECO:0000256" key="1">
    <source>
        <dbReference type="SAM" id="MobiDB-lite"/>
    </source>
</evidence>
<accession>A0A3M2SPF8</accession>
<feature type="region of interest" description="Disordered" evidence="1">
    <location>
        <begin position="139"/>
        <end position="162"/>
    </location>
</feature>
<proteinExistence type="predicted"/>
<name>A0A3M2SPF8_9HYPO</name>
<keyword evidence="3" id="KW-1185">Reference proteome</keyword>
<gene>
    <name evidence="2" type="ORF">CDV36_000931</name>
</gene>
<dbReference type="AlphaFoldDB" id="A0A3M2SPF8"/>
<organism evidence="2 3">
    <name type="scientific">Fusarium kuroshium</name>
    <dbReference type="NCBI Taxonomy" id="2010991"/>
    <lineage>
        <taxon>Eukaryota</taxon>
        <taxon>Fungi</taxon>
        <taxon>Dikarya</taxon>
        <taxon>Ascomycota</taxon>
        <taxon>Pezizomycotina</taxon>
        <taxon>Sordariomycetes</taxon>
        <taxon>Hypocreomycetidae</taxon>
        <taxon>Hypocreales</taxon>
        <taxon>Nectriaceae</taxon>
        <taxon>Fusarium</taxon>
        <taxon>Fusarium solani species complex</taxon>
    </lineage>
</organism>
<dbReference type="EMBL" id="NKUJ01000008">
    <property type="protein sequence ID" value="RMJ19448.1"/>
    <property type="molecule type" value="Genomic_DNA"/>
</dbReference>
<evidence type="ECO:0000313" key="3">
    <source>
        <dbReference type="Proteomes" id="UP000277212"/>
    </source>
</evidence>
<comment type="caution">
    <text evidence="2">The sequence shown here is derived from an EMBL/GenBank/DDBJ whole genome shotgun (WGS) entry which is preliminary data.</text>
</comment>
<sequence>MTFLIRCSKSVPIGPKFLYDYSTLEHPADTHGRSLVRKLDQAHISQSRSSSTVANDVFHRTLSAVEPSLLIMSLPFPDPRTKPAETCTSSANIPRSTTFHCWRQSPDEVGNSRRACLGSSCIDSVGLNQPGHDANETAALEAKGEKSPKRRRVGSVVAVGGA</sequence>
<evidence type="ECO:0000313" key="2">
    <source>
        <dbReference type="EMBL" id="RMJ19448.1"/>
    </source>
</evidence>
<protein>
    <submittedName>
        <fullName evidence="2">Uncharacterized protein</fullName>
    </submittedName>
</protein>
<reference evidence="2 3" key="1">
    <citation type="submission" date="2017-06" db="EMBL/GenBank/DDBJ databases">
        <title>Comparative genomic analysis of Ambrosia Fusariam Clade fungi.</title>
        <authorList>
            <person name="Stajich J.E."/>
            <person name="Carrillo J."/>
            <person name="Kijimoto T."/>
            <person name="Eskalen A."/>
            <person name="O'Donnell K."/>
            <person name="Kasson M."/>
        </authorList>
    </citation>
    <scope>NUCLEOTIDE SEQUENCE [LARGE SCALE GENOMIC DNA]</scope>
    <source>
        <strain evidence="2">UCR3666</strain>
    </source>
</reference>
<dbReference type="Proteomes" id="UP000277212">
    <property type="component" value="Unassembled WGS sequence"/>
</dbReference>